<dbReference type="PANTHER" id="PTHR23030:SF30">
    <property type="entry name" value="TYROSINE-PROTEIN PHOSPHATASE NON-RECEPTOR TYPE 23"/>
    <property type="match status" value="1"/>
</dbReference>
<dbReference type="Pfam" id="PF03097">
    <property type="entry name" value="BRO1"/>
    <property type="match status" value="1"/>
</dbReference>
<feature type="coiled-coil region" evidence="5">
    <location>
        <begin position="545"/>
        <end position="579"/>
    </location>
</feature>
<dbReference type="AlphaFoldDB" id="A0A6G1SEY0"/>
<dbReference type="Pfam" id="PF13949">
    <property type="entry name" value="ALIX_LYPXL_bnd"/>
    <property type="match status" value="1"/>
</dbReference>
<organism evidence="7">
    <name type="scientific">Aceria tosichella</name>
    <name type="common">wheat curl mite</name>
    <dbReference type="NCBI Taxonomy" id="561515"/>
    <lineage>
        <taxon>Eukaryota</taxon>
        <taxon>Metazoa</taxon>
        <taxon>Ecdysozoa</taxon>
        <taxon>Arthropoda</taxon>
        <taxon>Chelicerata</taxon>
        <taxon>Arachnida</taxon>
        <taxon>Acari</taxon>
        <taxon>Acariformes</taxon>
        <taxon>Trombidiformes</taxon>
        <taxon>Prostigmata</taxon>
        <taxon>Eupodina</taxon>
        <taxon>Eriophyoidea</taxon>
        <taxon>Eriophyidae</taxon>
        <taxon>Eriophyinae</taxon>
        <taxon>Aceriini</taxon>
        <taxon>Aceria</taxon>
    </lineage>
</organism>
<dbReference type="Gene3D" id="1.20.120.560">
    <property type="entry name" value="alix/aip1 in complex with the ypdl late domain"/>
    <property type="match status" value="1"/>
</dbReference>
<proteinExistence type="predicted"/>
<evidence type="ECO:0000256" key="4">
    <source>
        <dbReference type="ARBA" id="ARBA00022753"/>
    </source>
</evidence>
<name>A0A6G1SEY0_9ACAR</name>
<comment type="subcellular location">
    <subcellularLocation>
        <location evidence="2">Cytoplasm</location>
    </subcellularLocation>
    <subcellularLocation>
        <location evidence="1">Endosome</location>
    </subcellularLocation>
</comment>
<evidence type="ECO:0000313" key="7">
    <source>
        <dbReference type="EMBL" id="MDE48781.1"/>
    </source>
</evidence>
<evidence type="ECO:0000256" key="1">
    <source>
        <dbReference type="ARBA" id="ARBA00004177"/>
    </source>
</evidence>
<keyword evidence="5" id="KW-0175">Coiled coil</keyword>
<dbReference type="InterPro" id="IPR004328">
    <property type="entry name" value="BRO1_dom"/>
</dbReference>
<evidence type="ECO:0000259" key="6">
    <source>
        <dbReference type="PROSITE" id="PS51180"/>
    </source>
</evidence>
<dbReference type="Gene3D" id="1.25.40.280">
    <property type="entry name" value="alix/aip1 like domains"/>
    <property type="match status" value="1"/>
</dbReference>
<feature type="coiled-coil region" evidence="5">
    <location>
        <begin position="485"/>
        <end position="512"/>
    </location>
</feature>
<evidence type="ECO:0000256" key="5">
    <source>
        <dbReference type="SAM" id="Coils"/>
    </source>
</evidence>
<dbReference type="GO" id="GO:0045022">
    <property type="term" value="P:early endosome to late endosome transport"/>
    <property type="evidence" value="ECO:0007669"/>
    <property type="project" value="TreeGrafter"/>
</dbReference>
<evidence type="ECO:0000256" key="3">
    <source>
        <dbReference type="ARBA" id="ARBA00022490"/>
    </source>
</evidence>
<evidence type="ECO:0000256" key="2">
    <source>
        <dbReference type="ARBA" id="ARBA00004496"/>
    </source>
</evidence>
<dbReference type="InterPro" id="IPR038499">
    <property type="entry name" value="BRO1_sf"/>
</dbReference>
<accession>A0A6G1SEY0</accession>
<gene>
    <name evidence="7" type="primary">Ptpn23</name>
    <name evidence="7" type="ORF">g.13612</name>
</gene>
<reference evidence="7" key="1">
    <citation type="submission" date="2018-10" db="EMBL/GenBank/DDBJ databases">
        <title>Transcriptome assembly of Aceria tosichella (Wheat curl mite) Type 2.</title>
        <authorList>
            <person name="Scully E.D."/>
            <person name="Geib S.M."/>
            <person name="Palmer N.A."/>
            <person name="Gupta A.K."/>
            <person name="Sarath G."/>
            <person name="Tatineni S."/>
        </authorList>
    </citation>
    <scope>NUCLEOTIDE SEQUENCE</scope>
    <source>
        <strain evidence="7">LincolnNE</strain>
    </source>
</reference>
<dbReference type="GO" id="GO:0032456">
    <property type="term" value="P:endocytic recycling"/>
    <property type="evidence" value="ECO:0007669"/>
    <property type="project" value="TreeGrafter"/>
</dbReference>
<protein>
    <submittedName>
        <fullName evidence="7">Tyrosine-protein phosphatase non-receptor type 23</fullName>
    </submittedName>
</protein>
<sequence length="701" mass="79894">MTEELDEIKQLSHNQLACIVWPPRTPKDNASYINEFAEHIKNKFNEISPQKYSRELQEFSNLRNIALSILTESSFRDTNSLKALKKYYCQLVAILNRFKDCAATFPWKDAFGRGVNEGGLEFEINNIMYNIAAIHNEIGAKISKTSEPTTKDACLNFSNALWWVTDLRDNRNGLKPKEMGHDLLTFYHHVLQAQAQECILLHSIRAGLKPENVAKIAAQISNDYDIATKLSVTPLYTDPLRDIISGTSAFPAWRATVEFKYKYFSAITQLLAGLANREDSAKEIGTRIARLKWASQLVEQCKKLVSDTIDPNTSRAAFTTLEGLITRKHDRAIRYNDNVYHASIPSRETLPQVDTKLLVSPVPFSITSMPDFHDLFAGLVPIEAVQVNSLYSQKKDDLLRDTNVKVSKKDEELAQFLSRLNIDKQSLRISTPQTPEDLINMCAELSLHGNIVDEVLTKLEELDERSEQVHKLLASIQDMLRRRPNRNFEEELSTLKKTHENALRTIQALHKQISPELQKRVQLMATVDDPADLLPKREDTNLSNDTEVIRKLEKLLDKVDEMKQQRSSLLAQLRQSLNDDDVIKHAVSASSEQELKRTLDQEIQKHDKFLAPLRANLNGQDGLMDALEEVNAQYGQIKLNLCEKQKAYDQQVDTFKKYYALFTKTKESIEEGLGYNSKMIGSVKQLHQKVLASQDLNDLLN</sequence>
<keyword evidence="7" id="KW-0675">Receptor</keyword>
<keyword evidence="3" id="KW-0963">Cytoplasm</keyword>
<dbReference type="EMBL" id="GGYP01004010">
    <property type="protein sequence ID" value="MDE48781.1"/>
    <property type="molecule type" value="Transcribed_RNA"/>
</dbReference>
<dbReference type="GO" id="GO:0043328">
    <property type="term" value="P:protein transport to vacuole involved in ubiquitin-dependent protein catabolic process via the multivesicular body sorting pathway"/>
    <property type="evidence" value="ECO:0007669"/>
    <property type="project" value="TreeGrafter"/>
</dbReference>
<dbReference type="SMART" id="SM01041">
    <property type="entry name" value="BRO1"/>
    <property type="match status" value="1"/>
</dbReference>
<feature type="domain" description="BRO1" evidence="6">
    <location>
        <begin position="10"/>
        <end position="413"/>
    </location>
</feature>
<keyword evidence="4" id="KW-0967">Endosome</keyword>
<dbReference type="GO" id="GO:0005768">
    <property type="term" value="C:endosome"/>
    <property type="evidence" value="ECO:0007669"/>
    <property type="project" value="UniProtKB-SubCell"/>
</dbReference>
<dbReference type="InterPro" id="IPR025304">
    <property type="entry name" value="ALIX_V_dom"/>
</dbReference>
<dbReference type="PANTHER" id="PTHR23030">
    <property type="entry name" value="PCD6 INTERACTING PROTEIN-RELATED"/>
    <property type="match status" value="1"/>
</dbReference>
<dbReference type="PROSITE" id="PS51180">
    <property type="entry name" value="BRO1"/>
    <property type="match status" value="1"/>
</dbReference>